<dbReference type="InterPro" id="IPR020846">
    <property type="entry name" value="MFS_dom"/>
</dbReference>
<dbReference type="PANTHER" id="PTHR23517">
    <property type="entry name" value="RESISTANCE PROTEIN MDTM, PUTATIVE-RELATED-RELATED"/>
    <property type="match status" value="1"/>
</dbReference>
<feature type="transmembrane region" description="Helical" evidence="7">
    <location>
        <begin position="71"/>
        <end position="89"/>
    </location>
</feature>
<dbReference type="PANTHER" id="PTHR23517:SF13">
    <property type="entry name" value="MAJOR FACILITATOR SUPERFAMILY MFS_1"/>
    <property type="match status" value="1"/>
</dbReference>
<keyword evidence="2" id="KW-0813">Transport</keyword>
<dbReference type="Pfam" id="PF07690">
    <property type="entry name" value="MFS_1"/>
    <property type="match status" value="1"/>
</dbReference>
<dbReference type="InterPro" id="IPR011701">
    <property type="entry name" value="MFS"/>
</dbReference>
<reference evidence="9" key="2">
    <citation type="submission" date="2020-09" db="EMBL/GenBank/DDBJ databases">
        <authorList>
            <person name="Sun Q."/>
            <person name="Zhou Y."/>
        </authorList>
    </citation>
    <scope>NUCLEOTIDE SEQUENCE</scope>
    <source>
        <strain evidence="9">CGMCC 1.16067</strain>
    </source>
</reference>
<sequence>MTSGAGLATVLALLLATGWAANHFSALIPVYGVREDLSTALLDGAFGLYALGLLPGLFGGGALSDRFGRPAVVLPGATIAALGTVLLMVDHVELGVLLGRLVVGQGAGLTFGAGTAWAADLGATRGTVLAGVFLTSGFGIGPVVSGVLAESAPAPLTTPYVLSLVVSLVAVAAAVLVAVPATPRTDPSTRPAPLPHHDARTALAWSGPVGILVFASATTTLVPLPARLPEEYDGPVLVGVAAALTLFTGIAVQALARRVAGGARTGVLGAGCAALGWVLAAAGGSTIGLPLFVGCCLLLGSAYGLCLREGLLDVETLAPPAKRGTLTGVFYVLTYLGFGLPLLLTAVQPTTGDVAPFVVLAAIAAAVAVLRVGQLRRGHPGRLA</sequence>
<accession>A0A917BCK5</accession>
<evidence type="ECO:0000256" key="3">
    <source>
        <dbReference type="ARBA" id="ARBA00022475"/>
    </source>
</evidence>
<dbReference type="InterPro" id="IPR050171">
    <property type="entry name" value="MFS_Transporters"/>
</dbReference>
<evidence type="ECO:0000256" key="6">
    <source>
        <dbReference type="ARBA" id="ARBA00023136"/>
    </source>
</evidence>
<feature type="transmembrane region" description="Helical" evidence="7">
    <location>
        <begin position="236"/>
        <end position="256"/>
    </location>
</feature>
<dbReference type="AlphaFoldDB" id="A0A917BCK5"/>
<dbReference type="RefSeq" id="WP_188777350.1">
    <property type="nucleotide sequence ID" value="NZ_BMKQ01000001.1"/>
</dbReference>
<feature type="domain" description="Major facilitator superfamily (MFS) profile" evidence="8">
    <location>
        <begin position="1"/>
        <end position="384"/>
    </location>
</feature>
<dbReference type="SUPFAM" id="SSF103473">
    <property type="entry name" value="MFS general substrate transporter"/>
    <property type="match status" value="1"/>
</dbReference>
<evidence type="ECO:0000256" key="7">
    <source>
        <dbReference type="SAM" id="Phobius"/>
    </source>
</evidence>
<dbReference type="InterPro" id="IPR036259">
    <property type="entry name" value="MFS_trans_sf"/>
</dbReference>
<evidence type="ECO:0000256" key="1">
    <source>
        <dbReference type="ARBA" id="ARBA00004651"/>
    </source>
</evidence>
<dbReference type="EMBL" id="BMKQ01000001">
    <property type="protein sequence ID" value="GGF31960.1"/>
    <property type="molecule type" value="Genomic_DNA"/>
</dbReference>
<feature type="transmembrane region" description="Helical" evidence="7">
    <location>
        <begin position="126"/>
        <end position="148"/>
    </location>
</feature>
<keyword evidence="6 7" id="KW-0472">Membrane</keyword>
<reference evidence="9" key="1">
    <citation type="journal article" date="2014" name="Int. J. Syst. Evol. Microbiol.">
        <title>Complete genome sequence of Corynebacterium casei LMG S-19264T (=DSM 44701T), isolated from a smear-ripened cheese.</title>
        <authorList>
            <consortium name="US DOE Joint Genome Institute (JGI-PGF)"/>
            <person name="Walter F."/>
            <person name="Albersmeier A."/>
            <person name="Kalinowski J."/>
            <person name="Ruckert C."/>
        </authorList>
    </citation>
    <scope>NUCLEOTIDE SEQUENCE</scope>
    <source>
        <strain evidence="9">CGMCC 1.16067</strain>
    </source>
</reference>
<organism evidence="9 10">
    <name type="scientific">Marmoricola endophyticus</name>
    <dbReference type="NCBI Taxonomy" id="2040280"/>
    <lineage>
        <taxon>Bacteria</taxon>
        <taxon>Bacillati</taxon>
        <taxon>Actinomycetota</taxon>
        <taxon>Actinomycetes</taxon>
        <taxon>Propionibacteriales</taxon>
        <taxon>Nocardioidaceae</taxon>
        <taxon>Marmoricola</taxon>
    </lineage>
</organism>
<evidence type="ECO:0000313" key="9">
    <source>
        <dbReference type="EMBL" id="GGF31960.1"/>
    </source>
</evidence>
<feature type="transmembrane region" description="Helical" evidence="7">
    <location>
        <begin position="263"/>
        <end position="281"/>
    </location>
</feature>
<gene>
    <name evidence="9" type="ORF">GCM10011519_01680</name>
</gene>
<feature type="transmembrane region" description="Helical" evidence="7">
    <location>
        <begin position="354"/>
        <end position="373"/>
    </location>
</feature>
<evidence type="ECO:0000256" key="2">
    <source>
        <dbReference type="ARBA" id="ARBA00022448"/>
    </source>
</evidence>
<name>A0A917BCK5_9ACTN</name>
<feature type="transmembrane region" description="Helical" evidence="7">
    <location>
        <begin position="328"/>
        <end position="348"/>
    </location>
</feature>
<keyword evidence="10" id="KW-1185">Reference proteome</keyword>
<keyword evidence="3" id="KW-1003">Cell membrane</keyword>
<dbReference type="GO" id="GO:0005886">
    <property type="term" value="C:plasma membrane"/>
    <property type="evidence" value="ECO:0007669"/>
    <property type="project" value="UniProtKB-SubCell"/>
</dbReference>
<protein>
    <submittedName>
        <fullName evidence="9">Permease</fullName>
    </submittedName>
</protein>
<feature type="transmembrane region" description="Helical" evidence="7">
    <location>
        <begin position="287"/>
        <end position="307"/>
    </location>
</feature>
<evidence type="ECO:0000256" key="5">
    <source>
        <dbReference type="ARBA" id="ARBA00022989"/>
    </source>
</evidence>
<dbReference type="Proteomes" id="UP000649179">
    <property type="component" value="Unassembled WGS sequence"/>
</dbReference>
<comment type="subcellular location">
    <subcellularLocation>
        <location evidence="1">Cell membrane</location>
        <topology evidence="1">Multi-pass membrane protein</topology>
    </subcellularLocation>
</comment>
<feature type="transmembrane region" description="Helical" evidence="7">
    <location>
        <begin position="44"/>
        <end position="64"/>
    </location>
</feature>
<dbReference type="PROSITE" id="PS50850">
    <property type="entry name" value="MFS"/>
    <property type="match status" value="1"/>
</dbReference>
<proteinExistence type="predicted"/>
<feature type="transmembrane region" description="Helical" evidence="7">
    <location>
        <begin position="101"/>
        <end position="119"/>
    </location>
</feature>
<feature type="transmembrane region" description="Helical" evidence="7">
    <location>
        <begin position="202"/>
        <end position="224"/>
    </location>
</feature>
<evidence type="ECO:0000259" key="8">
    <source>
        <dbReference type="PROSITE" id="PS50850"/>
    </source>
</evidence>
<feature type="transmembrane region" description="Helical" evidence="7">
    <location>
        <begin position="160"/>
        <end position="181"/>
    </location>
</feature>
<keyword evidence="4 7" id="KW-0812">Transmembrane</keyword>
<evidence type="ECO:0000256" key="4">
    <source>
        <dbReference type="ARBA" id="ARBA00022692"/>
    </source>
</evidence>
<evidence type="ECO:0000313" key="10">
    <source>
        <dbReference type="Proteomes" id="UP000649179"/>
    </source>
</evidence>
<dbReference type="Gene3D" id="1.20.1250.20">
    <property type="entry name" value="MFS general substrate transporter like domains"/>
    <property type="match status" value="1"/>
</dbReference>
<comment type="caution">
    <text evidence="9">The sequence shown here is derived from an EMBL/GenBank/DDBJ whole genome shotgun (WGS) entry which is preliminary data.</text>
</comment>
<dbReference type="GO" id="GO:0022857">
    <property type="term" value="F:transmembrane transporter activity"/>
    <property type="evidence" value="ECO:0007669"/>
    <property type="project" value="InterPro"/>
</dbReference>
<keyword evidence="5 7" id="KW-1133">Transmembrane helix</keyword>